<reference evidence="3" key="1">
    <citation type="journal article" date="2019" name="Int. J. Syst. Evol. Microbiol.">
        <title>The Global Catalogue of Microorganisms (GCM) 10K type strain sequencing project: providing services to taxonomists for standard genome sequencing and annotation.</title>
        <authorList>
            <consortium name="The Broad Institute Genomics Platform"/>
            <consortium name="The Broad Institute Genome Sequencing Center for Infectious Disease"/>
            <person name="Wu L."/>
            <person name="Ma J."/>
        </authorList>
    </citation>
    <scope>NUCLEOTIDE SEQUENCE [LARGE SCALE GENOMIC DNA]</scope>
    <source>
        <strain evidence="3">JCM 17388</strain>
    </source>
</reference>
<evidence type="ECO:0000313" key="3">
    <source>
        <dbReference type="Proteomes" id="UP001501251"/>
    </source>
</evidence>
<comment type="caution">
    <text evidence="2">The sequence shown here is derived from an EMBL/GenBank/DDBJ whole genome shotgun (WGS) entry which is preliminary data.</text>
</comment>
<gene>
    <name evidence="2" type="ORF">GCM10022252_66310</name>
</gene>
<protein>
    <submittedName>
        <fullName evidence="2">Uncharacterized protein</fullName>
    </submittedName>
</protein>
<feature type="region of interest" description="Disordered" evidence="1">
    <location>
        <begin position="63"/>
        <end position="131"/>
    </location>
</feature>
<sequence>MSRQRRERPPTSAWRESTSPGEPPANDPGREEVAHTYGFLGGRPLYVDRPRPDDVEWRNASFPYLEKGPFDGIGIQRGTVPKAPRSRPGPARGAAVDRGRTGPAGDLTSPAGAGTSKDVRKRGPRTSRARP</sequence>
<accession>A0ABP8BFD8</accession>
<dbReference type="EMBL" id="BAABAQ010000015">
    <property type="protein sequence ID" value="GAA4205562.1"/>
    <property type="molecule type" value="Genomic_DNA"/>
</dbReference>
<evidence type="ECO:0000256" key="1">
    <source>
        <dbReference type="SAM" id="MobiDB-lite"/>
    </source>
</evidence>
<proteinExistence type="predicted"/>
<organism evidence="2 3">
    <name type="scientific">Streptosporangium oxazolinicum</name>
    <dbReference type="NCBI Taxonomy" id="909287"/>
    <lineage>
        <taxon>Bacteria</taxon>
        <taxon>Bacillati</taxon>
        <taxon>Actinomycetota</taxon>
        <taxon>Actinomycetes</taxon>
        <taxon>Streptosporangiales</taxon>
        <taxon>Streptosporangiaceae</taxon>
        <taxon>Streptosporangium</taxon>
    </lineage>
</organism>
<keyword evidence="3" id="KW-1185">Reference proteome</keyword>
<dbReference type="Proteomes" id="UP001501251">
    <property type="component" value="Unassembled WGS sequence"/>
</dbReference>
<name>A0ABP8BFD8_9ACTN</name>
<feature type="region of interest" description="Disordered" evidence="1">
    <location>
        <begin position="1"/>
        <end position="32"/>
    </location>
</feature>
<evidence type="ECO:0000313" key="2">
    <source>
        <dbReference type="EMBL" id="GAA4205562.1"/>
    </source>
</evidence>
<feature type="compositionally biased region" description="Basic residues" evidence="1">
    <location>
        <begin position="119"/>
        <end position="131"/>
    </location>
</feature>